<keyword evidence="7" id="KW-0472">Membrane</keyword>
<dbReference type="InterPro" id="IPR013783">
    <property type="entry name" value="Ig-like_fold"/>
</dbReference>
<evidence type="ECO:0000256" key="7">
    <source>
        <dbReference type="SAM" id="Phobius"/>
    </source>
</evidence>
<name>A0A918RZX1_9GAMM</name>
<proteinExistence type="predicted"/>
<feature type="transmembrane region" description="Helical" evidence="7">
    <location>
        <begin position="154"/>
        <end position="174"/>
    </location>
</feature>
<dbReference type="Pfam" id="PF13746">
    <property type="entry name" value="Fer4_18"/>
    <property type="match status" value="1"/>
</dbReference>
<feature type="transmembrane region" description="Helical" evidence="7">
    <location>
        <begin position="80"/>
        <end position="101"/>
    </location>
</feature>
<dbReference type="RefSeq" id="WP_189402418.1">
    <property type="nucleotide sequence ID" value="NZ_BMXA01000006.1"/>
</dbReference>
<evidence type="ECO:0000313" key="10">
    <source>
        <dbReference type="Proteomes" id="UP000614811"/>
    </source>
</evidence>
<dbReference type="NCBIfam" id="TIGR02745">
    <property type="entry name" value="ccoG_rdxA_fixG"/>
    <property type="match status" value="1"/>
</dbReference>
<dbReference type="GO" id="GO:0046872">
    <property type="term" value="F:metal ion binding"/>
    <property type="evidence" value="ECO:0007669"/>
    <property type="project" value="UniProtKB-KW"/>
</dbReference>
<dbReference type="PROSITE" id="PS00198">
    <property type="entry name" value="4FE4S_FER_1"/>
    <property type="match status" value="1"/>
</dbReference>
<dbReference type="SUPFAM" id="SSF54862">
    <property type="entry name" value="4Fe-4S ferredoxins"/>
    <property type="match status" value="1"/>
</dbReference>
<evidence type="ECO:0000259" key="8">
    <source>
        <dbReference type="PROSITE" id="PS51379"/>
    </source>
</evidence>
<keyword evidence="4" id="KW-0249">Electron transport</keyword>
<feature type="transmembrane region" description="Helical" evidence="7">
    <location>
        <begin position="186"/>
        <end position="207"/>
    </location>
</feature>
<reference evidence="9" key="2">
    <citation type="submission" date="2020-09" db="EMBL/GenBank/DDBJ databases">
        <authorList>
            <person name="Sun Q."/>
            <person name="Kim S."/>
        </authorList>
    </citation>
    <scope>NUCLEOTIDE SEQUENCE</scope>
    <source>
        <strain evidence="9">KCTC 12711</strain>
    </source>
</reference>
<dbReference type="EMBL" id="BMXA01000006">
    <property type="protein sequence ID" value="GHA17444.1"/>
    <property type="molecule type" value="Genomic_DNA"/>
</dbReference>
<comment type="caution">
    <text evidence="9">The sequence shown here is derived from an EMBL/GenBank/DDBJ whole genome shotgun (WGS) entry which is preliminary data.</text>
</comment>
<keyword evidence="6" id="KW-0411">Iron-sulfur</keyword>
<feature type="transmembrane region" description="Helical" evidence="7">
    <location>
        <begin position="33"/>
        <end position="51"/>
    </location>
</feature>
<dbReference type="GO" id="GO:0005886">
    <property type="term" value="C:plasma membrane"/>
    <property type="evidence" value="ECO:0007669"/>
    <property type="project" value="TreeGrafter"/>
</dbReference>
<dbReference type="InterPro" id="IPR014116">
    <property type="entry name" value="Cyt_c_oxidase_cbb3_FixG"/>
</dbReference>
<dbReference type="PANTHER" id="PTHR30176:SF3">
    <property type="entry name" value="FERREDOXIN-TYPE PROTEIN NAPH"/>
    <property type="match status" value="1"/>
</dbReference>
<keyword evidence="10" id="KW-1185">Reference proteome</keyword>
<dbReference type="Gene3D" id="1.10.1060.10">
    <property type="entry name" value="Alpha-helical ferredoxin"/>
    <property type="match status" value="1"/>
</dbReference>
<dbReference type="InterPro" id="IPR017896">
    <property type="entry name" value="4Fe4S_Fe-S-bd"/>
</dbReference>
<dbReference type="PROSITE" id="PS51379">
    <property type="entry name" value="4FE4S_FER_2"/>
    <property type="match status" value="1"/>
</dbReference>
<keyword evidence="7" id="KW-0812">Transmembrane</keyword>
<evidence type="ECO:0000256" key="3">
    <source>
        <dbReference type="ARBA" id="ARBA00022723"/>
    </source>
</evidence>
<keyword evidence="3" id="KW-0479">Metal-binding</keyword>
<evidence type="ECO:0000256" key="2">
    <source>
        <dbReference type="ARBA" id="ARBA00022485"/>
    </source>
</evidence>
<protein>
    <submittedName>
        <fullName evidence="9">Ferredoxin</fullName>
    </submittedName>
</protein>
<gene>
    <name evidence="9" type="ORF">GCM10008090_28920</name>
</gene>
<dbReference type="Pfam" id="PF11614">
    <property type="entry name" value="FixG_C"/>
    <property type="match status" value="1"/>
</dbReference>
<dbReference type="GO" id="GO:0051539">
    <property type="term" value="F:4 iron, 4 sulfur cluster binding"/>
    <property type="evidence" value="ECO:0007669"/>
    <property type="project" value="UniProtKB-KW"/>
</dbReference>
<dbReference type="Gene3D" id="2.60.40.10">
    <property type="entry name" value="Immunoglobulins"/>
    <property type="match status" value="1"/>
</dbReference>
<keyword evidence="5" id="KW-0408">Iron</keyword>
<dbReference type="InterPro" id="IPR017900">
    <property type="entry name" value="4Fe4S_Fe_S_CS"/>
</dbReference>
<dbReference type="PANTHER" id="PTHR30176">
    <property type="entry name" value="FERREDOXIN-TYPE PROTEIN NAPH"/>
    <property type="match status" value="1"/>
</dbReference>
<dbReference type="InterPro" id="IPR051684">
    <property type="entry name" value="Electron_Trans/Redox"/>
</dbReference>
<dbReference type="AlphaFoldDB" id="A0A918RZX1"/>
<organism evidence="9 10">
    <name type="scientific">Arenicella chitinivorans</name>
    <dbReference type="NCBI Taxonomy" id="1329800"/>
    <lineage>
        <taxon>Bacteria</taxon>
        <taxon>Pseudomonadati</taxon>
        <taxon>Pseudomonadota</taxon>
        <taxon>Gammaproteobacteria</taxon>
        <taxon>Arenicellales</taxon>
        <taxon>Arenicellaceae</taxon>
        <taxon>Arenicella</taxon>
    </lineage>
</organism>
<sequence length="473" mass="53891">MSKSVQEIPVEVKLYEKSDKIYPRETTGRFQRLRVASVYTLLGLYYALPWINWDGRQAVLFDLPARKFHIFFLTFWPQDFIFLTLLLILAGLSLFFFTAIAGRVWCGYACPQTVWTEAFIWMERWVEGTRAQQMKLASAPMSWMKARKRITKQVLWISFALFTGLTFVGYFQPIRELVVEFAQFQVGGWALFWVLFYGFATYGNAGFMREQVCKYMCPYARFQSAMFDKDTLIVAYDTERGEPRSRGKRRKEGADTKAGDCIDCGICVQVCPTGIDIRDGLQYECIACAACIDGCDEVMTKVGLPTGLIKYSTEAQDQGAHKSLGQTLLRPRVIIYASLLALVFTGFIVALAMRSSFQVDVLRDRNAFFRWADNNAIENSFQVRVMNKSQHHQSYIVTVSGLEGATAVWAKPEADGNSRLVPAGQIGEFTVLVQLPETAEFKRSQVIELGFEETRGDQPETVIEETRFWGPER</sequence>
<feature type="domain" description="4Fe-4S ferredoxin-type" evidence="8">
    <location>
        <begin position="252"/>
        <end position="280"/>
    </location>
</feature>
<evidence type="ECO:0000256" key="1">
    <source>
        <dbReference type="ARBA" id="ARBA00022448"/>
    </source>
</evidence>
<accession>A0A918RZX1</accession>
<reference evidence="9" key="1">
    <citation type="journal article" date="2014" name="Int. J. Syst. Evol. Microbiol.">
        <title>Complete genome sequence of Corynebacterium casei LMG S-19264T (=DSM 44701T), isolated from a smear-ripened cheese.</title>
        <authorList>
            <consortium name="US DOE Joint Genome Institute (JGI-PGF)"/>
            <person name="Walter F."/>
            <person name="Albersmeier A."/>
            <person name="Kalinowski J."/>
            <person name="Ruckert C."/>
        </authorList>
    </citation>
    <scope>NUCLEOTIDE SEQUENCE</scope>
    <source>
        <strain evidence="9">KCTC 12711</strain>
    </source>
</reference>
<keyword evidence="2" id="KW-0004">4Fe-4S</keyword>
<evidence type="ECO:0000256" key="4">
    <source>
        <dbReference type="ARBA" id="ARBA00022982"/>
    </source>
</evidence>
<dbReference type="Pfam" id="PF12801">
    <property type="entry name" value="Fer4_5"/>
    <property type="match status" value="1"/>
</dbReference>
<feature type="transmembrane region" description="Helical" evidence="7">
    <location>
        <begin position="333"/>
        <end position="353"/>
    </location>
</feature>
<keyword evidence="1" id="KW-0813">Transport</keyword>
<evidence type="ECO:0000313" key="9">
    <source>
        <dbReference type="EMBL" id="GHA17444.1"/>
    </source>
</evidence>
<evidence type="ECO:0000256" key="5">
    <source>
        <dbReference type="ARBA" id="ARBA00023004"/>
    </source>
</evidence>
<keyword evidence="7" id="KW-1133">Transmembrane helix</keyword>
<dbReference type="InterPro" id="IPR032879">
    <property type="entry name" value="FixG_C"/>
</dbReference>
<evidence type="ECO:0000256" key="6">
    <source>
        <dbReference type="ARBA" id="ARBA00023014"/>
    </source>
</evidence>
<dbReference type="Proteomes" id="UP000614811">
    <property type="component" value="Unassembled WGS sequence"/>
</dbReference>
<dbReference type="InterPro" id="IPR009051">
    <property type="entry name" value="Helical_ferredxn"/>
</dbReference>